<gene>
    <name evidence="6" type="ORF">I303_08423</name>
    <name evidence="7" type="ORF">I303_106938</name>
</gene>
<dbReference type="EMBL" id="KI894038">
    <property type="protein sequence ID" value="OBR81041.1"/>
    <property type="molecule type" value="Genomic_DNA"/>
</dbReference>
<keyword evidence="8" id="KW-1185">Reference proteome</keyword>
<evidence type="ECO:0000259" key="5">
    <source>
        <dbReference type="Pfam" id="PF25137"/>
    </source>
</evidence>
<dbReference type="PANTHER" id="PTHR11496:SF102">
    <property type="entry name" value="ALCOHOL DEHYDROGENASE 4"/>
    <property type="match status" value="1"/>
</dbReference>
<dbReference type="KEGG" id="kdj:28972122"/>
<evidence type="ECO:0000313" key="8">
    <source>
        <dbReference type="Proteomes" id="UP000078595"/>
    </source>
</evidence>
<dbReference type="VEuPathDB" id="FungiDB:I303_08423"/>
<dbReference type="STRING" id="1296121.A0A1A5ZT99"/>
<dbReference type="RefSeq" id="XP_018258883.1">
    <property type="nucleotide sequence ID" value="XM_018411682.1"/>
</dbReference>
<dbReference type="AlphaFoldDB" id="A0A1A5ZT99"/>
<keyword evidence="3" id="KW-0520">NAD</keyword>
<keyword evidence="2" id="KW-0560">Oxidoreductase</keyword>
<dbReference type="EMBL" id="CP144537">
    <property type="protein sequence ID" value="WWC64328.1"/>
    <property type="molecule type" value="Genomic_DNA"/>
</dbReference>
<dbReference type="Gene3D" id="3.40.50.1970">
    <property type="match status" value="1"/>
</dbReference>
<feature type="domain" description="Alcohol dehydrogenase iron-type/glycerol dehydrogenase GldA" evidence="4">
    <location>
        <begin position="12"/>
        <end position="154"/>
    </location>
</feature>
<dbReference type="GeneID" id="28972122"/>
<dbReference type="CDD" id="cd08177">
    <property type="entry name" value="MAR"/>
    <property type="match status" value="1"/>
</dbReference>
<dbReference type="GO" id="GO:0004022">
    <property type="term" value="F:alcohol dehydrogenase (NAD+) activity"/>
    <property type="evidence" value="ECO:0007669"/>
    <property type="project" value="TreeGrafter"/>
</dbReference>
<feature type="domain" description="Fe-containing alcohol dehydrogenase-like C-terminal" evidence="5">
    <location>
        <begin position="167"/>
        <end position="349"/>
    </location>
</feature>
<dbReference type="GO" id="GO:0046872">
    <property type="term" value="F:metal ion binding"/>
    <property type="evidence" value="ECO:0007669"/>
    <property type="project" value="InterPro"/>
</dbReference>
<accession>A0A1A5ZT99</accession>
<dbReference type="InterPro" id="IPR039697">
    <property type="entry name" value="Alcohol_dehydrogenase_Fe"/>
</dbReference>
<dbReference type="GO" id="GO:0018506">
    <property type="term" value="F:maleylacetate reductase activity"/>
    <property type="evidence" value="ECO:0007669"/>
    <property type="project" value="InterPro"/>
</dbReference>
<reference evidence="6" key="1">
    <citation type="submission" date="2013-07" db="EMBL/GenBank/DDBJ databases">
        <title>The Genome Sequence of Cryptococcus dejecticola CBS10117.</title>
        <authorList>
            <consortium name="The Broad Institute Genome Sequencing Platform"/>
            <person name="Cuomo C."/>
            <person name="Litvintseva A."/>
            <person name="Chen Y."/>
            <person name="Heitman J."/>
            <person name="Sun S."/>
            <person name="Springer D."/>
            <person name="Dromer F."/>
            <person name="Young S.K."/>
            <person name="Zeng Q."/>
            <person name="Gargeya S."/>
            <person name="Fitzgerald M."/>
            <person name="Abouelleil A."/>
            <person name="Alvarado L."/>
            <person name="Berlin A.M."/>
            <person name="Chapman S.B."/>
            <person name="Dewar J."/>
            <person name="Goldberg J."/>
            <person name="Griggs A."/>
            <person name="Gujja S."/>
            <person name="Hansen M."/>
            <person name="Howarth C."/>
            <person name="Imamovic A."/>
            <person name="Larimer J."/>
            <person name="McCowan C."/>
            <person name="Murphy C."/>
            <person name="Pearson M."/>
            <person name="Priest M."/>
            <person name="Roberts A."/>
            <person name="Saif S."/>
            <person name="Shea T."/>
            <person name="Sykes S."/>
            <person name="Wortman J."/>
            <person name="Nusbaum C."/>
            <person name="Birren B."/>
        </authorList>
    </citation>
    <scope>NUCLEOTIDE SEQUENCE [LARGE SCALE GENOMIC DNA]</scope>
    <source>
        <strain evidence="6">CBS 10117</strain>
    </source>
</reference>
<evidence type="ECO:0000313" key="6">
    <source>
        <dbReference type="EMBL" id="OBR81041.1"/>
    </source>
</evidence>
<reference evidence="7" key="2">
    <citation type="submission" date="2013-07" db="EMBL/GenBank/DDBJ databases">
        <authorList>
            <consortium name="The Broad Institute Genome Sequencing Platform"/>
            <person name="Cuomo C."/>
            <person name="Litvintseva A."/>
            <person name="Chen Y."/>
            <person name="Heitman J."/>
            <person name="Sun S."/>
            <person name="Springer D."/>
            <person name="Dromer F."/>
            <person name="Young S.K."/>
            <person name="Zeng Q."/>
            <person name="Gargeya S."/>
            <person name="Fitzgerald M."/>
            <person name="Abouelleil A."/>
            <person name="Alvarado L."/>
            <person name="Berlin A.M."/>
            <person name="Chapman S.B."/>
            <person name="Dewar J."/>
            <person name="Goldberg J."/>
            <person name="Griggs A."/>
            <person name="Gujja S."/>
            <person name="Hansen M."/>
            <person name="Howarth C."/>
            <person name="Imamovic A."/>
            <person name="Larimer J."/>
            <person name="McCowan C."/>
            <person name="Murphy C."/>
            <person name="Pearson M."/>
            <person name="Priest M."/>
            <person name="Roberts A."/>
            <person name="Saif S."/>
            <person name="Shea T."/>
            <person name="Sykes S."/>
            <person name="Wortman J."/>
            <person name="Nusbaum C."/>
            <person name="Birren B."/>
        </authorList>
    </citation>
    <scope>NUCLEOTIDE SEQUENCE</scope>
    <source>
        <strain evidence="7">CBS 10117</strain>
    </source>
</reference>
<name>A0A1A5ZT99_9TREE</name>
<dbReference type="InterPro" id="IPR001670">
    <property type="entry name" value="ADH_Fe/GldA"/>
</dbReference>
<dbReference type="InterPro" id="IPR034786">
    <property type="entry name" value="MAR"/>
</dbReference>
<evidence type="ECO:0000313" key="7">
    <source>
        <dbReference type="EMBL" id="WWC64328.1"/>
    </source>
</evidence>
<proteinExistence type="inferred from homology"/>
<dbReference type="Proteomes" id="UP000078595">
    <property type="component" value="Chromosome 8"/>
</dbReference>
<dbReference type="Gene3D" id="1.20.1090.10">
    <property type="entry name" value="Dehydroquinate synthase-like - alpha domain"/>
    <property type="match status" value="1"/>
</dbReference>
<evidence type="ECO:0000259" key="4">
    <source>
        <dbReference type="Pfam" id="PF00465"/>
    </source>
</evidence>
<dbReference type="OrthoDB" id="3360544at2759"/>
<dbReference type="Pfam" id="PF25137">
    <property type="entry name" value="ADH_Fe_C"/>
    <property type="match status" value="1"/>
</dbReference>
<dbReference type="PANTHER" id="PTHR11496">
    <property type="entry name" value="ALCOHOL DEHYDROGENASE"/>
    <property type="match status" value="1"/>
</dbReference>
<evidence type="ECO:0000256" key="1">
    <source>
        <dbReference type="ARBA" id="ARBA00007358"/>
    </source>
</evidence>
<protein>
    <submittedName>
        <fullName evidence="6">Uncharacterized protein</fullName>
    </submittedName>
</protein>
<dbReference type="Pfam" id="PF00465">
    <property type="entry name" value="Fe-ADH"/>
    <property type="match status" value="1"/>
</dbReference>
<dbReference type="SUPFAM" id="SSF56796">
    <property type="entry name" value="Dehydroquinate synthase-like"/>
    <property type="match status" value="1"/>
</dbReference>
<evidence type="ECO:0000256" key="2">
    <source>
        <dbReference type="ARBA" id="ARBA00023002"/>
    </source>
</evidence>
<reference evidence="7" key="3">
    <citation type="submission" date="2024-02" db="EMBL/GenBank/DDBJ databases">
        <title>Comparative genomics of Cryptococcus and Kwoniella reveals pathogenesis evolution and contrasting modes of karyotype evolution via chromosome fusion or intercentromeric recombination.</title>
        <authorList>
            <person name="Coelho M.A."/>
            <person name="David-Palma M."/>
            <person name="Shea T."/>
            <person name="Bowers K."/>
            <person name="McGinley-Smith S."/>
            <person name="Mohammad A.W."/>
            <person name="Gnirke A."/>
            <person name="Yurkov A.M."/>
            <person name="Nowrousian M."/>
            <person name="Sun S."/>
            <person name="Cuomo C.A."/>
            <person name="Heitman J."/>
        </authorList>
    </citation>
    <scope>NUCLEOTIDE SEQUENCE</scope>
    <source>
        <strain evidence="7">CBS 10117</strain>
    </source>
</reference>
<comment type="similarity">
    <text evidence="1">Belongs to the iron-containing alcohol dehydrogenase family.</text>
</comment>
<evidence type="ECO:0000256" key="3">
    <source>
        <dbReference type="ARBA" id="ARBA00023027"/>
    </source>
</evidence>
<sequence>MRAFTFEAHIPRTILGSGTISRIPDEIRRLNVERVLLITESTDRQLALSKTIGDSLGSHCAGVCADAVMHTPLEVTEKALETALQVHADSLVSIGGGSTIGLGKALAVRMNVPHVAVPTTYAGSEATPILGETVNGEKKTRSDPRILPTTIIYDIDLTLSLPLSLTFTSGINAIAHCVEALHSEQINPLIESLALQGISSLYSSLQILKDAPNNMDARGQATTGAWAAGICLGHVGMALHHKLCHTLGGTFGLPHSETHTVMLPYAMAYNAEAASCAMRSISNAIGYDGNAAKAIWELERSLGTVRSLQDLGMKKDDLVKAATLAGQSRYPNPAPLEHGKLLNLLENAFYGRPPI</sequence>
<dbReference type="InterPro" id="IPR056798">
    <property type="entry name" value="ADH_Fe_C"/>
</dbReference>
<organism evidence="6">
    <name type="scientific">Kwoniella dejecticola CBS 10117</name>
    <dbReference type="NCBI Taxonomy" id="1296121"/>
    <lineage>
        <taxon>Eukaryota</taxon>
        <taxon>Fungi</taxon>
        <taxon>Dikarya</taxon>
        <taxon>Basidiomycota</taxon>
        <taxon>Agaricomycotina</taxon>
        <taxon>Tremellomycetes</taxon>
        <taxon>Tremellales</taxon>
        <taxon>Cryptococcaceae</taxon>
        <taxon>Kwoniella</taxon>
    </lineage>
</organism>